<dbReference type="OrthoDB" id="2013972at2759"/>
<gene>
    <name evidence="3" type="ORF">FisN_36Hu007</name>
</gene>
<protein>
    <recommendedName>
        <fullName evidence="2">Methyltransferase type 11 domain-containing protein</fullName>
    </recommendedName>
</protein>
<feature type="signal peptide" evidence="1">
    <location>
        <begin position="1"/>
        <end position="23"/>
    </location>
</feature>
<dbReference type="InParanoid" id="A0A1Z5KT71"/>
<keyword evidence="1" id="KW-0732">Signal</keyword>
<dbReference type="SUPFAM" id="SSF53335">
    <property type="entry name" value="S-adenosyl-L-methionine-dependent methyltransferases"/>
    <property type="match status" value="1"/>
</dbReference>
<name>A0A1Z5KT71_FISSO</name>
<dbReference type="Gene3D" id="3.40.50.150">
    <property type="entry name" value="Vaccinia Virus protein VP39"/>
    <property type="match status" value="1"/>
</dbReference>
<dbReference type="PANTHER" id="PTHR43036:SF2">
    <property type="entry name" value="OS04G0481300 PROTEIN"/>
    <property type="match status" value="1"/>
</dbReference>
<reference evidence="3 4" key="1">
    <citation type="journal article" date="2015" name="Plant Cell">
        <title>Oil accumulation by the oleaginous diatom Fistulifera solaris as revealed by the genome and transcriptome.</title>
        <authorList>
            <person name="Tanaka T."/>
            <person name="Maeda Y."/>
            <person name="Veluchamy A."/>
            <person name="Tanaka M."/>
            <person name="Abida H."/>
            <person name="Marechal E."/>
            <person name="Bowler C."/>
            <person name="Muto M."/>
            <person name="Sunaga Y."/>
            <person name="Tanaka M."/>
            <person name="Yoshino T."/>
            <person name="Taniguchi T."/>
            <person name="Fukuda Y."/>
            <person name="Nemoto M."/>
            <person name="Matsumoto M."/>
            <person name="Wong P.S."/>
            <person name="Aburatani S."/>
            <person name="Fujibuchi W."/>
        </authorList>
    </citation>
    <scope>NUCLEOTIDE SEQUENCE [LARGE SCALE GENOMIC DNA]</scope>
    <source>
        <strain evidence="3 4">JPCC DA0580</strain>
    </source>
</reference>
<evidence type="ECO:0000256" key="1">
    <source>
        <dbReference type="SAM" id="SignalP"/>
    </source>
</evidence>
<organism evidence="3 4">
    <name type="scientific">Fistulifera solaris</name>
    <name type="common">Oleaginous diatom</name>
    <dbReference type="NCBI Taxonomy" id="1519565"/>
    <lineage>
        <taxon>Eukaryota</taxon>
        <taxon>Sar</taxon>
        <taxon>Stramenopiles</taxon>
        <taxon>Ochrophyta</taxon>
        <taxon>Bacillariophyta</taxon>
        <taxon>Bacillariophyceae</taxon>
        <taxon>Bacillariophycidae</taxon>
        <taxon>Naviculales</taxon>
        <taxon>Naviculaceae</taxon>
        <taxon>Fistulifera</taxon>
    </lineage>
</organism>
<dbReference type="PANTHER" id="PTHR43036">
    <property type="entry name" value="OSJNBB0011N17.9 PROTEIN"/>
    <property type="match status" value="1"/>
</dbReference>
<dbReference type="AlphaFoldDB" id="A0A1Z5KT71"/>
<feature type="chain" id="PRO_5013369165" description="Methyltransferase type 11 domain-containing protein" evidence="1">
    <location>
        <begin position="24"/>
        <end position="336"/>
    </location>
</feature>
<proteinExistence type="predicted"/>
<evidence type="ECO:0000313" key="4">
    <source>
        <dbReference type="Proteomes" id="UP000198406"/>
    </source>
</evidence>
<sequence>MEKTNQVQKLLLSLLLVFNSAKGWSYASQSRAKFLSSSATAFLLSSSVVTGNPEECEASVFERMISGGRKETPRYLDSELQMKYGEDKDGNPRTRGILVRRFTGDSTPYQFPVKPVSLVKEWPEQPPFKQEDFFRSDSNDDGYFYTVPKLVYHIDEPAVAALTQYYRNNIPKGSRILDICSSWVSHYPLEFPKTMKTICATGINALELQYNDQLTGGYKAKDLNLDPVLPYPDESFDVVTCVVSIDYMVDPIAVLKECRRVLRPGGKVIISQSNRCFPSKAIAMWLNMNDRQHLELINGYFQYAGGFKPRKVFDITATVPNNSYRDPMFIVEAEKA</sequence>
<dbReference type="GO" id="GO:0008757">
    <property type="term" value="F:S-adenosylmethionine-dependent methyltransferase activity"/>
    <property type="evidence" value="ECO:0007669"/>
    <property type="project" value="InterPro"/>
</dbReference>
<accession>A0A1Z5KT71</accession>
<dbReference type="CDD" id="cd02440">
    <property type="entry name" value="AdoMet_MTases"/>
    <property type="match status" value="1"/>
</dbReference>
<keyword evidence="4" id="KW-1185">Reference proteome</keyword>
<comment type="caution">
    <text evidence="3">The sequence shown here is derived from an EMBL/GenBank/DDBJ whole genome shotgun (WGS) entry which is preliminary data.</text>
</comment>
<dbReference type="InterPro" id="IPR013216">
    <property type="entry name" value="Methyltransf_11"/>
</dbReference>
<dbReference type="Proteomes" id="UP000198406">
    <property type="component" value="Unassembled WGS sequence"/>
</dbReference>
<evidence type="ECO:0000259" key="2">
    <source>
        <dbReference type="Pfam" id="PF08241"/>
    </source>
</evidence>
<dbReference type="InterPro" id="IPR029063">
    <property type="entry name" value="SAM-dependent_MTases_sf"/>
</dbReference>
<dbReference type="EMBL" id="BDSP01000291">
    <property type="protein sequence ID" value="GAX29513.1"/>
    <property type="molecule type" value="Genomic_DNA"/>
</dbReference>
<dbReference type="Pfam" id="PF08241">
    <property type="entry name" value="Methyltransf_11"/>
    <property type="match status" value="1"/>
</dbReference>
<evidence type="ECO:0000313" key="3">
    <source>
        <dbReference type="EMBL" id="GAX29513.1"/>
    </source>
</evidence>
<feature type="domain" description="Methyltransferase type 11" evidence="2">
    <location>
        <begin position="229"/>
        <end position="270"/>
    </location>
</feature>